<comment type="caution">
    <text evidence="1">The sequence shown here is derived from an EMBL/GenBank/DDBJ whole genome shotgun (WGS) entry which is preliminary data.</text>
</comment>
<keyword evidence="2" id="KW-1185">Reference proteome</keyword>
<gene>
    <name evidence="1" type="ORF">E2C01_098206</name>
</gene>
<dbReference type="Proteomes" id="UP000324222">
    <property type="component" value="Unassembled WGS sequence"/>
</dbReference>
<evidence type="ECO:0000313" key="2">
    <source>
        <dbReference type="Proteomes" id="UP000324222"/>
    </source>
</evidence>
<organism evidence="1 2">
    <name type="scientific">Portunus trituberculatus</name>
    <name type="common">Swimming crab</name>
    <name type="synonym">Neptunus trituberculatus</name>
    <dbReference type="NCBI Taxonomy" id="210409"/>
    <lineage>
        <taxon>Eukaryota</taxon>
        <taxon>Metazoa</taxon>
        <taxon>Ecdysozoa</taxon>
        <taxon>Arthropoda</taxon>
        <taxon>Crustacea</taxon>
        <taxon>Multicrustacea</taxon>
        <taxon>Malacostraca</taxon>
        <taxon>Eumalacostraca</taxon>
        <taxon>Eucarida</taxon>
        <taxon>Decapoda</taxon>
        <taxon>Pleocyemata</taxon>
        <taxon>Brachyura</taxon>
        <taxon>Eubrachyura</taxon>
        <taxon>Portunoidea</taxon>
        <taxon>Portunidae</taxon>
        <taxon>Portuninae</taxon>
        <taxon>Portunus</taxon>
    </lineage>
</organism>
<accession>A0A5B7JX76</accession>
<dbReference type="EMBL" id="VSRR010132259">
    <property type="protein sequence ID" value="MPD02612.1"/>
    <property type="molecule type" value="Genomic_DNA"/>
</dbReference>
<sequence length="84" mass="9349">MDKCKEDEKTKDIIENMVTMPEERRRRSVGDRGVFRNSLVSALFRGGAENHHPLGSLPALLLPLLVGPSCHTCYFLGCCNCNEA</sequence>
<protein>
    <submittedName>
        <fullName evidence="1">Uncharacterized protein</fullName>
    </submittedName>
</protein>
<name>A0A5B7JX76_PORTR</name>
<evidence type="ECO:0000313" key="1">
    <source>
        <dbReference type="EMBL" id="MPD02612.1"/>
    </source>
</evidence>
<reference evidence="1 2" key="1">
    <citation type="submission" date="2019-05" db="EMBL/GenBank/DDBJ databases">
        <title>Another draft genome of Portunus trituberculatus and its Hox gene families provides insights of decapod evolution.</title>
        <authorList>
            <person name="Jeong J.-H."/>
            <person name="Song I."/>
            <person name="Kim S."/>
            <person name="Choi T."/>
            <person name="Kim D."/>
            <person name="Ryu S."/>
            <person name="Kim W."/>
        </authorList>
    </citation>
    <scope>NUCLEOTIDE SEQUENCE [LARGE SCALE GENOMIC DNA]</scope>
    <source>
        <tissue evidence="1">Muscle</tissue>
    </source>
</reference>
<proteinExistence type="predicted"/>
<dbReference type="AlphaFoldDB" id="A0A5B7JX76"/>